<reference evidence="8" key="1">
    <citation type="journal article" date="2012" name="Nat. Genet.">
        <title>Whole-genome sequence of Schistosoma haematobium.</title>
        <authorList>
            <person name="Young N.D."/>
            <person name="Jex A.R."/>
            <person name="Li B."/>
            <person name="Liu S."/>
            <person name="Yang L."/>
            <person name="Xiong Z."/>
            <person name="Li Y."/>
            <person name="Cantacessi C."/>
            <person name="Hall R.S."/>
            <person name="Xu X."/>
            <person name="Chen F."/>
            <person name="Wu X."/>
            <person name="Zerlotini A."/>
            <person name="Oliveira G."/>
            <person name="Hofmann A."/>
            <person name="Zhang G."/>
            <person name="Fang X."/>
            <person name="Kang Y."/>
            <person name="Campbell B.E."/>
            <person name="Loukas A."/>
            <person name="Ranganathan S."/>
            <person name="Rollinson D."/>
            <person name="Rinaldi G."/>
            <person name="Brindley P.J."/>
            <person name="Yang H."/>
            <person name="Wang J."/>
            <person name="Wang J."/>
            <person name="Gasser R.B."/>
        </authorList>
    </citation>
    <scope>NUCLEOTIDE SEQUENCE [LARGE SCALE GENOMIC DNA]</scope>
</reference>
<keyword evidence="4" id="KW-0472">Membrane</keyword>
<sequence length="538" mass="59164">QLIRVSDKSTYNTSYSEHHQHETTIHRHDCLQKNPSFNLNDICLNANTLGSCSPTETIAAGSNSGSIGVRTGHSLTNDQFNQNVRMNIYPSHHSNCIHSDCSVKKINETVPLLTSSHCNCGVSIDTSAPTPSGPINWIPNVGAFNIGISGGGCFEDRHSTSVESDTDANNSMKLINNCQESGRNWQNDMNCGKFKLNKQLSADMHERNIESLNGNINASRDMTLSYLGSSVQNSINCHAPYCQQSQLKNMGNRSPFKPPGTVINPPNLQMTCCTNNNNNNPHINFNRSRDFRSNQLNKMIGDNGCTGSGSLTDEVTASSPGSSATGRTHVIGKYEDEEDINDELNINRDTGFRNYGSKHNGHGTHQKLSVNTSVDQQSLSPLPPRKYSNNKNQILSDSQGERCQTHGTGISTRNNALSSDYASQQSSLSNKSSESSATNHGFSPEKHVNYPNKVKLIDMNTNVHSVDASFVLDRNVFSTKSNYGLELNKHDRTPDTPDSISEQEMMKGFSTEELNQEMANLEGLMKNLSEITQNEFTC</sequence>
<feature type="compositionally biased region" description="Polar residues" evidence="6">
    <location>
        <begin position="387"/>
        <end position="398"/>
    </location>
</feature>
<dbReference type="AlphaFoldDB" id="A0A094ZVC6"/>
<dbReference type="InterPro" id="IPR010560">
    <property type="entry name" value="Neogenin_C"/>
</dbReference>
<feature type="domain" description="Neogenin C-terminal" evidence="7">
    <location>
        <begin position="494"/>
        <end position="533"/>
    </location>
</feature>
<feature type="compositionally biased region" description="Low complexity" evidence="6">
    <location>
        <begin position="416"/>
        <end position="436"/>
    </location>
</feature>
<feature type="compositionally biased region" description="Polar residues" evidence="6">
    <location>
        <begin position="366"/>
        <end position="380"/>
    </location>
</feature>
<evidence type="ECO:0000256" key="4">
    <source>
        <dbReference type="ARBA" id="ARBA00023136"/>
    </source>
</evidence>
<keyword evidence="5" id="KW-0325">Glycoprotein</keyword>
<comment type="subcellular location">
    <subcellularLocation>
        <location evidence="1">Membrane</location>
        <topology evidence="1">Single-pass type I membrane protein</topology>
    </subcellularLocation>
</comment>
<keyword evidence="3" id="KW-1133">Transmembrane helix</keyword>
<evidence type="ECO:0000256" key="3">
    <source>
        <dbReference type="ARBA" id="ARBA00022989"/>
    </source>
</evidence>
<keyword evidence="2" id="KW-0812">Transmembrane</keyword>
<dbReference type="STRING" id="6185.A0A094ZVC6"/>
<proteinExistence type="predicted"/>
<dbReference type="GO" id="GO:0016020">
    <property type="term" value="C:membrane"/>
    <property type="evidence" value="ECO:0007669"/>
    <property type="project" value="UniProtKB-SubCell"/>
</dbReference>
<evidence type="ECO:0000256" key="5">
    <source>
        <dbReference type="ARBA" id="ARBA00023180"/>
    </source>
</evidence>
<protein>
    <recommendedName>
        <fullName evidence="7">Neogenin C-terminal domain-containing protein</fullName>
    </recommendedName>
</protein>
<evidence type="ECO:0000256" key="6">
    <source>
        <dbReference type="SAM" id="MobiDB-lite"/>
    </source>
</evidence>
<organism evidence="8">
    <name type="scientific">Schistosoma haematobium</name>
    <name type="common">Blood fluke</name>
    <dbReference type="NCBI Taxonomy" id="6185"/>
    <lineage>
        <taxon>Eukaryota</taxon>
        <taxon>Metazoa</taxon>
        <taxon>Spiralia</taxon>
        <taxon>Lophotrochozoa</taxon>
        <taxon>Platyhelminthes</taxon>
        <taxon>Trematoda</taxon>
        <taxon>Digenea</taxon>
        <taxon>Strigeidida</taxon>
        <taxon>Schistosomatoidea</taxon>
        <taxon>Schistosomatidae</taxon>
        <taxon>Schistosoma</taxon>
    </lineage>
</organism>
<feature type="non-terminal residue" evidence="8">
    <location>
        <position position="538"/>
    </location>
</feature>
<accession>A0A094ZVC6</accession>
<feature type="compositionally biased region" description="Polar residues" evidence="6">
    <location>
        <begin position="308"/>
        <end position="326"/>
    </location>
</feature>
<evidence type="ECO:0000313" key="8">
    <source>
        <dbReference type="EMBL" id="KGB38212.1"/>
    </source>
</evidence>
<evidence type="ECO:0000259" key="7">
    <source>
        <dbReference type="Pfam" id="PF06583"/>
    </source>
</evidence>
<feature type="region of interest" description="Disordered" evidence="6">
    <location>
        <begin position="297"/>
        <end position="336"/>
    </location>
</feature>
<evidence type="ECO:0000256" key="1">
    <source>
        <dbReference type="ARBA" id="ARBA00004479"/>
    </source>
</evidence>
<feature type="compositionally biased region" description="Polar residues" evidence="6">
    <location>
        <begin position="405"/>
        <end position="415"/>
    </location>
</feature>
<gene>
    <name evidence="8" type="ORF">MS3_06586</name>
</gene>
<evidence type="ECO:0000256" key="2">
    <source>
        <dbReference type="ARBA" id="ARBA00022692"/>
    </source>
</evidence>
<feature type="non-terminal residue" evidence="8">
    <location>
        <position position="1"/>
    </location>
</feature>
<dbReference type="Pfam" id="PF06583">
    <property type="entry name" value="Neogenin_C"/>
    <property type="match status" value="1"/>
</dbReference>
<name>A0A094ZVC6_SCHHA</name>
<feature type="region of interest" description="Disordered" evidence="6">
    <location>
        <begin position="351"/>
        <end position="448"/>
    </location>
</feature>
<dbReference type="EMBL" id="KL250989">
    <property type="protein sequence ID" value="KGB38212.1"/>
    <property type="molecule type" value="Genomic_DNA"/>
</dbReference>